<evidence type="ECO:0000256" key="1">
    <source>
        <dbReference type="SAM" id="MobiDB-lite"/>
    </source>
</evidence>
<dbReference type="Proteomes" id="UP000663882">
    <property type="component" value="Unassembled WGS sequence"/>
</dbReference>
<feature type="region of interest" description="Disordered" evidence="1">
    <location>
        <begin position="211"/>
        <end position="242"/>
    </location>
</feature>
<feature type="region of interest" description="Disordered" evidence="1">
    <location>
        <begin position="86"/>
        <end position="108"/>
    </location>
</feature>
<reference evidence="3" key="1">
    <citation type="submission" date="2021-02" db="EMBL/GenBank/DDBJ databases">
        <authorList>
            <person name="Nowell W R."/>
        </authorList>
    </citation>
    <scope>NUCLEOTIDE SEQUENCE</scope>
</reference>
<dbReference type="Proteomes" id="UP000663864">
    <property type="component" value="Unassembled WGS sequence"/>
</dbReference>
<proteinExistence type="predicted"/>
<dbReference type="EMBL" id="CAJNOO010000466">
    <property type="protein sequence ID" value="CAF0951123.1"/>
    <property type="molecule type" value="Genomic_DNA"/>
</dbReference>
<dbReference type="AlphaFoldDB" id="A0A814GE23"/>
<feature type="compositionally biased region" description="Low complexity" evidence="1">
    <location>
        <begin position="231"/>
        <end position="242"/>
    </location>
</feature>
<evidence type="ECO:0000313" key="4">
    <source>
        <dbReference type="Proteomes" id="UP000663864"/>
    </source>
</evidence>
<sequence>MLDLIPFSASNFGRYVSQTELCMDESNDINEWTQQQQRQTSASKVNDISSFISTPPPPITSTNISQKITIPSAIIKADVEPLPLIQHGPGPIQRPNKLTSIPTQQSKSSSSSYFINSIQSPETPDVLDQINRLLDNQNSTTPITVPSTPNINDSSVPLNDSITPNIPWTGFLPTTWSSKYETSWPSTNIQSPTVSLATQVQNPFTLMSTINEQQRQSPREESSVWSSIMGTTTPRSLSSSTRTQRASIWNDLFSSTVPSSTEATKSTNNSLLKFWSAPDPSPTDGPSSNGHDIETNNSFWNLSTLTNESVVIPSTTSNQQQTSSSVWWSNSSSDENNNNDSQTNHLNDDTINNRDRSRWDFAR</sequence>
<dbReference type="EMBL" id="CAJNOT010000476">
    <property type="protein sequence ID" value="CAF0995049.1"/>
    <property type="molecule type" value="Genomic_DNA"/>
</dbReference>
<feature type="compositionally biased region" description="Basic and acidic residues" evidence="1">
    <location>
        <begin position="346"/>
        <end position="363"/>
    </location>
</feature>
<gene>
    <name evidence="2" type="ORF">RFH988_LOCUS11633</name>
    <name evidence="3" type="ORF">ZHD862_LOCUS12222</name>
</gene>
<feature type="region of interest" description="Disordered" evidence="1">
    <location>
        <begin position="273"/>
        <end position="295"/>
    </location>
</feature>
<dbReference type="OrthoDB" id="168404at2759"/>
<feature type="compositionally biased region" description="Polar residues" evidence="1">
    <location>
        <begin position="284"/>
        <end position="295"/>
    </location>
</feature>
<protein>
    <submittedName>
        <fullName evidence="3">Uncharacterized protein</fullName>
    </submittedName>
</protein>
<name>A0A814GE23_9BILA</name>
<evidence type="ECO:0000313" key="2">
    <source>
        <dbReference type="EMBL" id="CAF0951123.1"/>
    </source>
</evidence>
<feature type="compositionally biased region" description="Low complexity" evidence="1">
    <location>
        <begin position="314"/>
        <end position="344"/>
    </location>
</feature>
<accession>A0A814GE23</accession>
<feature type="region of interest" description="Disordered" evidence="1">
    <location>
        <begin position="314"/>
        <end position="363"/>
    </location>
</feature>
<comment type="caution">
    <text evidence="3">The sequence shown here is derived from an EMBL/GenBank/DDBJ whole genome shotgun (WGS) entry which is preliminary data.</text>
</comment>
<organism evidence="3 4">
    <name type="scientific">Rotaria sordida</name>
    <dbReference type="NCBI Taxonomy" id="392033"/>
    <lineage>
        <taxon>Eukaryota</taxon>
        <taxon>Metazoa</taxon>
        <taxon>Spiralia</taxon>
        <taxon>Gnathifera</taxon>
        <taxon>Rotifera</taxon>
        <taxon>Eurotatoria</taxon>
        <taxon>Bdelloidea</taxon>
        <taxon>Philodinida</taxon>
        <taxon>Philodinidae</taxon>
        <taxon>Rotaria</taxon>
    </lineage>
</organism>
<evidence type="ECO:0000313" key="3">
    <source>
        <dbReference type="EMBL" id="CAF0995049.1"/>
    </source>
</evidence>